<evidence type="ECO:0000256" key="3">
    <source>
        <dbReference type="PROSITE-ProRule" id="PRU00196"/>
    </source>
</evidence>
<feature type="signal peptide" evidence="4">
    <location>
        <begin position="1"/>
        <end position="23"/>
    </location>
</feature>
<dbReference type="AlphaFoldDB" id="A0A4W6BML7"/>
<evidence type="ECO:0000256" key="2">
    <source>
        <dbReference type="ARBA" id="ARBA00023157"/>
    </source>
</evidence>
<reference evidence="6" key="2">
    <citation type="submission" date="2025-08" db="UniProtKB">
        <authorList>
            <consortium name="Ensembl"/>
        </authorList>
    </citation>
    <scope>IDENTIFICATION</scope>
</reference>
<dbReference type="Pfam" id="PF00530">
    <property type="entry name" value="SRCR"/>
    <property type="match status" value="2"/>
</dbReference>
<name>A0A4W6BML7_LATCA</name>
<dbReference type="PANTHER" id="PTHR45817:SF1">
    <property type="entry name" value="LYSYL OXIDASE HOMOLOG 2"/>
    <property type="match status" value="1"/>
</dbReference>
<accession>A0A4W6BML7</accession>
<dbReference type="InterPro" id="IPR036772">
    <property type="entry name" value="SRCR-like_dom_sf"/>
</dbReference>
<dbReference type="STRING" id="8187.ENSLCAP00010001977"/>
<feature type="domain" description="SRCR" evidence="5">
    <location>
        <begin position="168"/>
        <end position="279"/>
    </location>
</feature>
<dbReference type="Proteomes" id="UP000314980">
    <property type="component" value="Unassembled WGS sequence"/>
</dbReference>
<feature type="disulfide bond" evidence="3">
    <location>
        <begin position="60"/>
        <end position="124"/>
    </location>
</feature>
<evidence type="ECO:0000256" key="4">
    <source>
        <dbReference type="SAM" id="SignalP"/>
    </source>
</evidence>
<sequence length="351" mass="39464">MLRPVAIHCLLFVSLCTWALCSAQSDSGTPVIQLRLAGEKRKHHEGRVEVFYNGEWGTVCDDDFSIYAAQVVCRELGFVDAESWSPSAKYGRGEGRIWLDNVHCRGGEKSLAQCESNGFGVSDCKHSEDVGVVCNQKRIPGFKFIRNQANGEMVELQHHELQVEDMRIRATYSQRKRIPITEGFLEVKDGGKWRQICNEEWTEMNSRVICGMYGFPGVKRFNTRPYKLLAKRRKKNYWGFSVNCTGNEANLADCKLGREIELKGNSTCGQGMPVVVSCVPGRAFAPSVSTGFRKAYRVENQIHLSRCNTNCSTNCSGFLLVYCCIEENNCKLKNFNRLSGTSASQFIIPYG</sequence>
<keyword evidence="2 3" id="KW-1015">Disulfide bond</keyword>
<dbReference type="PANTHER" id="PTHR45817">
    <property type="entry name" value="LYSYL OXIDASE-LIKE-RELATED"/>
    <property type="match status" value="1"/>
</dbReference>
<evidence type="ECO:0000313" key="6">
    <source>
        <dbReference type="Ensembl" id="ENSLCAP00010001977.1"/>
    </source>
</evidence>
<dbReference type="GO" id="GO:0030199">
    <property type="term" value="P:collagen fibril organization"/>
    <property type="evidence" value="ECO:0007669"/>
    <property type="project" value="TreeGrafter"/>
</dbReference>
<feature type="chain" id="PRO_5021432689" description="SRCR domain-containing protein" evidence="4">
    <location>
        <begin position="24"/>
        <end position="351"/>
    </location>
</feature>
<dbReference type="GO" id="GO:0005615">
    <property type="term" value="C:extracellular space"/>
    <property type="evidence" value="ECO:0007669"/>
    <property type="project" value="TreeGrafter"/>
</dbReference>
<dbReference type="GeneTree" id="ENSGT00940000155874"/>
<comment type="caution">
    <text evidence="3">Lacks conserved residue(s) required for the propagation of feature annotation.</text>
</comment>
<feature type="disulfide bond" evidence="3">
    <location>
        <begin position="244"/>
        <end position="254"/>
    </location>
</feature>
<dbReference type="FunFam" id="3.10.250.10:FF:000001">
    <property type="entry name" value="Lysyl oxidase 4 isoform X1"/>
    <property type="match status" value="1"/>
</dbReference>
<dbReference type="InterPro" id="IPR001190">
    <property type="entry name" value="SRCR"/>
</dbReference>
<feature type="domain" description="SRCR" evidence="5">
    <location>
        <begin position="34"/>
        <end position="135"/>
    </location>
</feature>
<dbReference type="SMART" id="SM00202">
    <property type="entry name" value="SR"/>
    <property type="match status" value="2"/>
</dbReference>
<protein>
    <recommendedName>
        <fullName evidence="5">SRCR domain-containing protein</fullName>
    </recommendedName>
</protein>
<keyword evidence="7" id="KW-1185">Reference proteome</keyword>
<dbReference type="GO" id="GO:0004720">
    <property type="term" value="F:protein-lysine 6-oxidase activity"/>
    <property type="evidence" value="ECO:0007669"/>
    <property type="project" value="TreeGrafter"/>
</dbReference>
<proteinExistence type="predicted"/>
<evidence type="ECO:0000259" key="5">
    <source>
        <dbReference type="PROSITE" id="PS50287"/>
    </source>
</evidence>
<evidence type="ECO:0000313" key="7">
    <source>
        <dbReference type="Proteomes" id="UP000314980"/>
    </source>
</evidence>
<dbReference type="Gene3D" id="3.10.250.10">
    <property type="entry name" value="SRCR-like domain"/>
    <property type="match status" value="2"/>
</dbReference>
<dbReference type="Ensembl" id="ENSLCAT00010002044.1">
    <property type="protein sequence ID" value="ENSLCAP00010001977.1"/>
    <property type="gene ID" value="ENSLCAG00010001099.1"/>
</dbReference>
<keyword evidence="1 4" id="KW-0732">Signal</keyword>
<feature type="disulfide bond" evidence="3">
    <location>
        <begin position="73"/>
        <end position="134"/>
    </location>
</feature>
<reference evidence="7" key="1">
    <citation type="submission" date="2015-09" db="EMBL/GenBank/DDBJ databases">
        <authorList>
            <person name="Sai Rama Sridatta P."/>
        </authorList>
    </citation>
    <scope>NUCLEOTIDE SEQUENCE [LARGE SCALE GENOMIC DNA]</scope>
</reference>
<dbReference type="InParanoid" id="A0A4W6BML7"/>
<dbReference type="GO" id="GO:0016020">
    <property type="term" value="C:membrane"/>
    <property type="evidence" value="ECO:0007669"/>
    <property type="project" value="InterPro"/>
</dbReference>
<dbReference type="SUPFAM" id="SSF56487">
    <property type="entry name" value="SRCR-like"/>
    <property type="match status" value="2"/>
</dbReference>
<reference evidence="6" key="3">
    <citation type="submission" date="2025-09" db="UniProtKB">
        <authorList>
            <consortium name="Ensembl"/>
        </authorList>
    </citation>
    <scope>IDENTIFICATION</scope>
</reference>
<feature type="disulfide bond" evidence="3">
    <location>
        <begin position="104"/>
        <end position="114"/>
    </location>
</feature>
<dbReference type="InterPro" id="IPR050912">
    <property type="entry name" value="LOX-like_protein"/>
</dbReference>
<organism evidence="6 7">
    <name type="scientific">Lates calcarifer</name>
    <name type="common">Barramundi</name>
    <name type="synonym">Holocentrus calcarifer</name>
    <dbReference type="NCBI Taxonomy" id="8187"/>
    <lineage>
        <taxon>Eukaryota</taxon>
        <taxon>Metazoa</taxon>
        <taxon>Chordata</taxon>
        <taxon>Craniata</taxon>
        <taxon>Vertebrata</taxon>
        <taxon>Euteleostomi</taxon>
        <taxon>Actinopterygii</taxon>
        <taxon>Neopterygii</taxon>
        <taxon>Teleostei</taxon>
        <taxon>Neoteleostei</taxon>
        <taxon>Acanthomorphata</taxon>
        <taxon>Carangaria</taxon>
        <taxon>Carangaria incertae sedis</taxon>
        <taxon>Centropomidae</taxon>
        <taxon>Lates</taxon>
    </lineage>
</organism>
<dbReference type="PRINTS" id="PR00258">
    <property type="entry name" value="SPERACTRCPTR"/>
</dbReference>
<evidence type="ECO:0000256" key="1">
    <source>
        <dbReference type="ARBA" id="ARBA00022729"/>
    </source>
</evidence>
<dbReference type="PROSITE" id="PS50287">
    <property type="entry name" value="SRCR_2"/>
    <property type="match status" value="2"/>
</dbReference>